<dbReference type="Proteomes" id="UP001529510">
    <property type="component" value="Unassembled WGS sequence"/>
</dbReference>
<comment type="caution">
    <text evidence="2">The sequence shown here is derived from an EMBL/GenBank/DDBJ whole genome shotgun (WGS) entry which is preliminary data.</text>
</comment>
<organism evidence="2 3">
    <name type="scientific">Cirrhinus mrigala</name>
    <name type="common">Mrigala</name>
    <dbReference type="NCBI Taxonomy" id="683832"/>
    <lineage>
        <taxon>Eukaryota</taxon>
        <taxon>Metazoa</taxon>
        <taxon>Chordata</taxon>
        <taxon>Craniata</taxon>
        <taxon>Vertebrata</taxon>
        <taxon>Euteleostomi</taxon>
        <taxon>Actinopterygii</taxon>
        <taxon>Neopterygii</taxon>
        <taxon>Teleostei</taxon>
        <taxon>Ostariophysi</taxon>
        <taxon>Cypriniformes</taxon>
        <taxon>Cyprinidae</taxon>
        <taxon>Labeoninae</taxon>
        <taxon>Labeonini</taxon>
        <taxon>Cirrhinus</taxon>
    </lineage>
</organism>
<dbReference type="AlphaFoldDB" id="A0ABD0RR57"/>
<reference evidence="2 3" key="1">
    <citation type="submission" date="2024-05" db="EMBL/GenBank/DDBJ databases">
        <title>Genome sequencing and assembly of Indian major carp, Cirrhinus mrigala (Hamilton, 1822).</title>
        <authorList>
            <person name="Mohindra V."/>
            <person name="Chowdhury L.M."/>
            <person name="Lal K."/>
            <person name="Jena J.K."/>
        </authorList>
    </citation>
    <scope>NUCLEOTIDE SEQUENCE [LARGE SCALE GENOMIC DNA]</scope>
    <source>
        <strain evidence="2">CM1030</strain>
        <tissue evidence="2">Blood</tissue>
    </source>
</reference>
<accession>A0ABD0RR57</accession>
<name>A0ABD0RR57_CIRMR</name>
<protein>
    <submittedName>
        <fullName evidence="2">Uncharacterized protein</fullName>
    </submittedName>
</protein>
<evidence type="ECO:0000313" key="3">
    <source>
        <dbReference type="Proteomes" id="UP001529510"/>
    </source>
</evidence>
<feature type="non-terminal residue" evidence="2">
    <location>
        <position position="70"/>
    </location>
</feature>
<dbReference type="SUPFAM" id="SSF51905">
    <property type="entry name" value="FAD/NAD(P)-binding domain"/>
    <property type="match status" value="1"/>
</dbReference>
<gene>
    <name evidence="2" type="ORF">M9458_003633</name>
</gene>
<dbReference type="EMBL" id="JAMKFB020000002">
    <property type="protein sequence ID" value="KAL0200446.1"/>
    <property type="molecule type" value="Genomic_DNA"/>
</dbReference>
<keyword evidence="3" id="KW-1185">Reference proteome</keyword>
<dbReference type="PANTHER" id="PTHR43073">
    <property type="entry name" value="DIHYDROPYRIMIDINE DEHYDROGENASE [NADP(+)]"/>
    <property type="match status" value="1"/>
</dbReference>
<sequence length="70" mass="8134">MEVAKEEKCEFLPFLFPREVIMKDGRVVGLRFCRTEQQDDGTWVVDEEQIVHLKADFIISAFGSMLNDPE</sequence>
<dbReference type="PANTHER" id="PTHR43073:SF2">
    <property type="entry name" value="DIHYDROPYRIMIDINE DEHYDROGENASE [NADP(+)]"/>
    <property type="match status" value="1"/>
</dbReference>
<evidence type="ECO:0000313" key="2">
    <source>
        <dbReference type="EMBL" id="KAL0200446.1"/>
    </source>
</evidence>
<dbReference type="Gene3D" id="3.50.50.60">
    <property type="entry name" value="FAD/NAD(P)-binding domain"/>
    <property type="match status" value="1"/>
</dbReference>
<keyword evidence="1" id="KW-0560">Oxidoreductase</keyword>
<dbReference type="InterPro" id="IPR036188">
    <property type="entry name" value="FAD/NAD-bd_sf"/>
</dbReference>
<proteinExistence type="predicted"/>
<dbReference type="GO" id="GO:0016627">
    <property type="term" value="F:oxidoreductase activity, acting on the CH-CH group of donors"/>
    <property type="evidence" value="ECO:0007669"/>
    <property type="project" value="UniProtKB-ARBA"/>
</dbReference>
<evidence type="ECO:0000256" key="1">
    <source>
        <dbReference type="ARBA" id="ARBA00023002"/>
    </source>
</evidence>